<dbReference type="AlphaFoldDB" id="A0A8S1W7A9"/>
<dbReference type="Proteomes" id="UP000683925">
    <property type="component" value="Unassembled WGS sequence"/>
</dbReference>
<comment type="caution">
    <text evidence="1">The sequence shown here is derived from an EMBL/GenBank/DDBJ whole genome shotgun (WGS) entry which is preliminary data.</text>
</comment>
<name>A0A8S1W7A9_PAROT</name>
<keyword evidence="2" id="KW-1185">Reference proteome</keyword>
<proteinExistence type="predicted"/>
<protein>
    <submittedName>
        <fullName evidence="1">Uncharacterized protein</fullName>
    </submittedName>
</protein>
<reference evidence="1" key="1">
    <citation type="submission" date="2021-01" db="EMBL/GenBank/DDBJ databases">
        <authorList>
            <consortium name="Genoscope - CEA"/>
            <person name="William W."/>
        </authorList>
    </citation>
    <scope>NUCLEOTIDE SEQUENCE</scope>
</reference>
<evidence type="ECO:0000313" key="1">
    <source>
        <dbReference type="EMBL" id="CAD8184255.1"/>
    </source>
</evidence>
<gene>
    <name evidence="1" type="ORF">POCTA_138.1.T0820226</name>
</gene>
<evidence type="ECO:0000313" key="2">
    <source>
        <dbReference type="Proteomes" id="UP000683925"/>
    </source>
</evidence>
<accession>A0A8S1W7A9</accession>
<organism evidence="1 2">
    <name type="scientific">Paramecium octaurelia</name>
    <dbReference type="NCBI Taxonomy" id="43137"/>
    <lineage>
        <taxon>Eukaryota</taxon>
        <taxon>Sar</taxon>
        <taxon>Alveolata</taxon>
        <taxon>Ciliophora</taxon>
        <taxon>Intramacronucleata</taxon>
        <taxon>Oligohymenophorea</taxon>
        <taxon>Peniculida</taxon>
        <taxon>Parameciidae</taxon>
        <taxon>Paramecium</taxon>
    </lineage>
</organism>
<sequence>MSRNWDTKLASLKIKLLQIQHGVLKFMIIREVLFLQVQPMLLQIKAKLQLYTINIDLLSNAQQIQVGMNVYDVVIQQIFVQMQKLQIITIVIVNIIYILKNVQQNQRCGL</sequence>
<dbReference type="EMBL" id="CAJJDP010000081">
    <property type="protein sequence ID" value="CAD8184255.1"/>
    <property type="molecule type" value="Genomic_DNA"/>
</dbReference>